<gene>
    <name evidence="3" type="ORF">ALNOE001_07000</name>
</gene>
<name>A0A366MDV1_9EURY</name>
<proteinExistence type="predicted"/>
<evidence type="ECO:0000256" key="1">
    <source>
        <dbReference type="SAM" id="MobiDB-lite"/>
    </source>
</evidence>
<feature type="compositionally biased region" description="Low complexity" evidence="1">
    <location>
        <begin position="63"/>
        <end position="74"/>
    </location>
</feature>
<evidence type="ECO:0000256" key="2">
    <source>
        <dbReference type="SAM" id="Phobius"/>
    </source>
</evidence>
<keyword evidence="4" id="KW-1185">Reference proteome</keyword>
<feature type="transmembrane region" description="Helical" evidence="2">
    <location>
        <begin position="20"/>
        <end position="42"/>
    </location>
</feature>
<dbReference type="Proteomes" id="UP000253099">
    <property type="component" value="Unassembled WGS sequence"/>
</dbReference>
<dbReference type="EMBL" id="NIZT01000020">
    <property type="protein sequence ID" value="RBQ23652.1"/>
    <property type="molecule type" value="Genomic_DNA"/>
</dbReference>
<comment type="caution">
    <text evidence="3">The sequence shown here is derived from an EMBL/GenBank/DDBJ whole genome shotgun (WGS) entry which is preliminary data.</text>
</comment>
<keyword evidence="2" id="KW-0812">Transmembrane</keyword>
<accession>A0A366MDV1</accession>
<organism evidence="3 4">
    <name type="scientific">Candidatus Methanobinarius endosymbioticus</name>
    <dbReference type="NCBI Taxonomy" id="2006182"/>
    <lineage>
        <taxon>Archaea</taxon>
        <taxon>Methanobacteriati</taxon>
        <taxon>Methanobacteriota</taxon>
        <taxon>Methanomada group</taxon>
        <taxon>Methanobacteria</taxon>
        <taxon>Methanobacteriales</taxon>
        <taxon>Methanobacteriaceae</taxon>
        <taxon>Candidatus Methanobinarius</taxon>
    </lineage>
</organism>
<reference evidence="3 4" key="1">
    <citation type="submission" date="2018-06" db="EMBL/GenBank/DDBJ databases">
        <title>Genomic insight into two independent archaeal endosymbiosis events.</title>
        <authorList>
            <person name="Lind A.E."/>
            <person name="Lewis W.H."/>
            <person name="Spang A."/>
            <person name="Guy L."/>
            <person name="Embley M.T."/>
            <person name="Ettema T.J.G."/>
        </authorList>
    </citation>
    <scope>NUCLEOTIDE SEQUENCE [LARGE SCALE GENOMIC DNA]</scope>
    <source>
        <strain evidence="3">NOE</strain>
    </source>
</reference>
<feature type="region of interest" description="Disordered" evidence="1">
    <location>
        <begin position="63"/>
        <end position="90"/>
    </location>
</feature>
<dbReference type="AlphaFoldDB" id="A0A366MDV1"/>
<feature type="compositionally biased region" description="Polar residues" evidence="1">
    <location>
        <begin position="75"/>
        <end position="84"/>
    </location>
</feature>
<protein>
    <submittedName>
        <fullName evidence="3">Uncharacterized protein</fullName>
    </submittedName>
</protein>
<evidence type="ECO:0000313" key="4">
    <source>
        <dbReference type="Proteomes" id="UP000253099"/>
    </source>
</evidence>
<sequence length="285" mass="31486">MAKKKENEDIYNGKKKDRTILPGILVLFVLIILGVSSLSFAFPEVLEPVSEILLGDSNSQNISNNSSSANSLNSTIEKSSSVNDTKSDKSIPKDYSKIEIGGIKAYIKNETNDSIIISNMTEYEYVGNDSNTANNESSDFIGNNITKLSSGNGSFFIIISNSSNNSNGINDSDASKDANNIDNPNSSDVSNSSDDLNSFIVENIDEMTDNIVENIYNDNNSINIDINMSFLDNDIRVVHYNEFVMENFTSEMIWTYFKVKNADVAVGWIGNTIDMNVIESFFNLN</sequence>
<keyword evidence="2" id="KW-0472">Membrane</keyword>
<evidence type="ECO:0000313" key="3">
    <source>
        <dbReference type="EMBL" id="RBQ23652.1"/>
    </source>
</evidence>
<feature type="compositionally biased region" description="Low complexity" evidence="1">
    <location>
        <begin position="180"/>
        <end position="194"/>
    </location>
</feature>
<keyword evidence="2" id="KW-1133">Transmembrane helix</keyword>
<feature type="region of interest" description="Disordered" evidence="1">
    <location>
        <begin position="169"/>
        <end position="194"/>
    </location>
</feature>